<protein>
    <recommendedName>
        <fullName evidence="2">TonB C-terminal domain-containing protein</fullName>
    </recommendedName>
</protein>
<feature type="signal peptide" evidence="1">
    <location>
        <begin position="1"/>
        <end position="21"/>
    </location>
</feature>
<accession>A0AAI8G4S9</accession>
<dbReference type="EMBL" id="CP013690">
    <property type="protein sequence ID" value="ALU26038.1"/>
    <property type="molecule type" value="Genomic_DNA"/>
</dbReference>
<dbReference type="RefSeq" id="WP_016650128.1">
    <property type="nucleotide sequence ID" value="NZ_CP013690.1"/>
</dbReference>
<dbReference type="Proteomes" id="UP000069030">
    <property type="component" value="Chromosome"/>
</dbReference>
<sequence>MRNIIWIISVLCLSCMGYAQKNTTTEVIIPEVSKSNTVPNNPQQDPNYVYVAVQVRASPVRGMGSFEYEFTNRFMISQEAIEGLDRQRAFQCILQFVVEADGSFSDIMVVRDPGYGLGAEAARTMSTVNRWKPAIQNNNKVRSRFTLPIIMRKTEVPMRWRELADESGYGYISHAMAECGTDSFKQLFREAFMKTKYYVAGREYALRLDISIDESGELSNIILTNLVEEIELSTQELTKMVQSLATWLPTRVNGTPVKHDIYMLIGIDIKK</sequence>
<dbReference type="Gene3D" id="3.30.1150.10">
    <property type="match status" value="1"/>
</dbReference>
<keyword evidence="1" id="KW-0732">Signal</keyword>
<dbReference type="SUPFAM" id="SSF74653">
    <property type="entry name" value="TolA/TonB C-terminal domain"/>
    <property type="match status" value="1"/>
</dbReference>
<reference evidence="3 4" key="1">
    <citation type="journal article" date="2016" name="J. Zhejiang Univ. Sci. B">
        <title>Antibiotic resistance mechanisms of Myroides sp.</title>
        <authorList>
            <person name="Hu S."/>
            <person name="Yuan S."/>
            <person name="Qu H."/>
            <person name="Jiang T."/>
            <person name="Zhou Y."/>
            <person name="Wang M."/>
            <person name="Ming D."/>
        </authorList>
    </citation>
    <scope>NUCLEOTIDE SEQUENCE [LARGE SCALE GENOMIC DNA]</scope>
    <source>
        <strain evidence="3 4">PR63039</strain>
    </source>
</reference>
<organism evidence="3 4">
    <name type="scientific">Myroides odoratimimus</name>
    <dbReference type="NCBI Taxonomy" id="76832"/>
    <lineage>
        <taxon>Bacteria</taxon>
        <taxon>Pseudomonadati</taxon>
        <taxon>Bacteroidota</taxon>
        <taxon>Flavobacteriia</taxon>
        <taxon>Flavobacteriales</taxon>
        <taxon>Flavobacteriaceae</taxon>
        <taxon>Myroides</taxon>
    </lineage>
</organism>
<feature type="domain" description="TonB C-terminal" evidence="2">
    <location>
        <begin position="92"/>
        <end position="149"/>
    </location>
</feature>
<name>A0AAI8G4S9_9FLAO</name>
<evidence type="ECO:0000313" key="3">
    <source>
        <dbReference type="EMBL" id="ALU26038.1"/>
    </source>
</evidence>
<gene>
    <name evidence="3" type="ORF">AS202_07715</name>
</gene>
<dbReference type="InterPro" id="IPR037682">
    <property type="entry name" value="TonB_C"/>
</dbReference>
<evidence type="ECO:0000256" key="1">
    <source>
        <dbReference type="SAM" id="SignalP"/>
    </source>
</evidence>
<feature type="chain" id="PRO_5042490951" description="TonB C-terminal domain-containing protein" evidence="1">
    <location>
        <begin position="22"/>
        <end position="271"/>
    </location>
</feature>
<evidence type="ECO:0000313" key="4">
    <source>
        <dbReference type="Proteomes" id="UP000069030"/>
    </source>
</evidence>
<dbReference type="AlphaFoldDB" id="A0AAI8G4S9"/>
<dbReference type="KEGG" id="mod:AS202_07715"/>
<proteinExistence type="predicted"/>
<dbReference type="Pfam" id="PF03544">
    <property type="entry name" value="TonB_C"/>
    <property type="match status" value="1"/>
</dbReference>
<evidence type="ECO:0000259" key="2">
    <source>
        <dbReference type="Pfam" id="PF03544"/>
    </source>
</evidence>
<dbReference type="GO" id="GO:0055085">
    <property type="term" value="P:transmembrane transport"/>
    <property type="evidence" value="ECO:0007669"/>
    <property type="project" value="InterPro"/>
</dbReference>